<keyword evidence="2" id="KW-1185">Reference proteome</keyword>
<protein>
    <submittedName>
        <fullName evidence="1">Uncharacterized protein</fullName>
    </submittedName>
</protein>
<organism evidence="1 2">
    <name type="scientific">Plasmodiophora brassicae</name>
    <name type="common">Clubroot disease agent</name>
    <dbReference type="NCBI Taxonomy" id="37360"/>
    <lineage>
        <taxon>Eukaryota</taxon>
        <taxon>Sar</taxon>
        <taxon>Rhizaria</taxon>
        <taxon>Endomyxa</taxon>
        <taxon>Phytomyxea</taxon>
        <taxon>Plasmodiophorida</taxon>
        <taxon>Plasmodiophoridae</taxon>
        <taxon>Plasmodiophora</taxon>
    </lineage>
</organism>
<sequence>LCASSNRACTRSRTIWNEVGHSSNQEISIFVHVRTASWCTRRRHPYIRKWPSPPNGILLRDRWGRVAVPSLVLKLGIMRQTPPIRRRPLTRHQRRHLRHRCPRNSITCRLERGPTNRACQSFMCIRMDGPPAHPTFRLRNPSGRNDPLFTAACLDLHFRHASDVFGSEQTEAQRLSRIWALPCLSNRCKLAPPFAPNDTGPCSSWSSACWATNRFRDRVWTLATAGEGAP</sequence>
<proteinExistence type="predicted"/>
<feature type="non-terminal residue" evidence="1">
    <location>
        <position position="1"/>
    </location>
</feature>
<dbReference type="AlphaFoldDB" id="A0A0G4IQ83"/>
<evidence type="ECO:0000313" key="1">
    <source>
        <dbReference type="EMBL" id="CEO97311.1"/>
    </source>
</evidence>
<dbReference type="Proteomes" id="UP000039324">
    <property type="component" value="Unassembled WGS sequence"/>
</dbReference>
<gene>
    <name evidence="1" type="ORF">PBRA_000656</name>
</gene>
<evidence type="ECO:0000313" key="2">
    <source>
        <dbReference type="Proteomes" id="UP000039324"/>
    </source>
</evidence>
<dbReference type="EMBL" id="CDSF01000079">
    <property type="protein sequence ID" value="CEO97311.1"/>
    <property type="molecule type" value="Genomic_DNA"/>
</dbReference>
<name>A0A0G4IQ83_PLABS</name>
<accession>A0A0G4IQ83</accession>
<reference evidence="1 2" key="1">
    <citation type="submission" date="2015-02" db="EMBL/GenBank/DDBJ databases">
        <authorList>
            <person name="Chooi Y.-H."/>
        </authorList>
    </citation>
    <scope>NUCLEOTIDE SEQUENCE [LARGE SCALE GENOMIC DNA]</scope>
    <source>
        <strain evidence="1">E3</strain>
    </source>
</reference>